<dbReference type="EMBL" id="CP048838">
    <property type="protein sequence ID" value="QJA04016.1"/>
    <property type="molecule type" value="Genomic_DNA"/>
</dbReference>
<dbReference type="GeneID" id="61927270"/>
<dbReference type="InterPro" id="IPR004700">
    <property type="entry name" value="PTS_IIC_man"/>
</dbReference>
<dbReference type="Pfam" id="PF03609">
    <property type="entry name" value="EII-Sor"/>
    <property type="match status" value="1"/>
</dbReference>
<keyword evidence="4 10" id="KW-0762">Sugar transport</keyword>
<evidence type="ECO:0000313" key="10">
    <source>
        <dbReference type="EMBL" id="MCR0234153.1"/>
    </source>
</evidence>
<evidence type="ECO:0000256" key="7">
    <source>
        <dbReference type="ARBA" id="ARBA00022989"/>
    </source>
</evidence>
<evidence type="ECO:0000313" key="11">
    <source>
        <dbReference type="EMBL" id="QJA04016.1"/>
    </source>
</evidence>
<keyword evidence="8 9" id="KW-0472">Membrane</keyword>
<protein>
    <submittedName>
        <fullName evidence="10">PTS sugar transporter subunit IIC</fullName>
    </submittedName>
</protein>
<feature type="transmembrane region" description="Helical" evidence="9">
    <location>
        <begin position="218"/>
        <end position="251"/>
    </location>
</feature>
<accession>A0AAP2UQA0</accession>
<evidence type="ECO:0000256" key="3">
    <source>
        <dbReference type="ARBA" id="ARBA00022475"/>
    </source>
</evidence>
<dbReference type="Proteomes" id="UP000503330">
    <property type="component" value="Chromosome"/>
</dbReference>
<keyword evidence="7 9" id="KW-1133">Transmembrane helix</keyword>
<evidence type="ECO:0000256" key="4">
    <source>
        <dbReference type="ARBA" id="ARBA00022597"/>
    </source>
</evidence>
<dbReference type="Proteomes" id="UP001203972">
    <property type="component" value="Unassembled WGS sequence"/>
</dbReference>
<dbReference type="RefSeq" id="WP_002611147.1">
    <property type="nucleotide sequence ID" value="NZ_BAAACC010000035.1"/>
</dbReference>
<keyword evidence="3" id="KW-1003">Cell membrane</keyword>
<feature type="transmembrane region" description="Helical" evidence="9">
    <location>
        <begin position="69"/>
        <end position="93"/>
    </location>
</feature>
<evidence type="ECO:0000313" key="12">
    <source>
        <dbReference type="Proteomes" id="UP000503330"/>
    </source>
</evidence>
<reference evidence="11 12" key="1">
    <citation type="submission" date="2020-02" db="EMBL/GenBank/DDBJ databases">
        <authorList>
            <person name="Kociolek L.K."/>
            <person name="Ozer E.A."/>
        </authorList>
    </citation>
    <scope>NUCLEOTIDE SEQUENCE [LARGE SCALE GENOMIC DNA]</scope>
    <source>
        <strain evidence="11 12">ATCC 14501</strain>
    </source>
</reference>
<keyword evidence="2" id="KW-0813">Transport</keyword>
<dbReference type="GO" id="GO:0009401">
    <property type="term" value="P:phosphoenolpyruvate-dependent sugar phosphotransferase system"/>
    <property type="evidence" value="ECO:0007669"/>
    <property type="project" value="UniProtKB-KW"/>
</dbReference>
<evidence type="ECO:0000256" key="8">
    <source>
        <dbReference type="ARBA" id="ARBA00023136"/>
    </source>
</evidence>
<dbReference type="GO" id="GO:0005886">
    <property type="term" value="C:plasma membrane"/>
    <property type="evidence" value="ECO:0007669"/>
    <property type="project" value="UniProtKB-SubCell"/>
</dbReference>
<name>A0AAP2UQA0_CLOIN</name>
<evidence type="ECO:0000313" key="13">
    <source>
        <dbReference type="Proteomes" id="UP001203972"/>
    </source>
</evidence>
<evidence type="ECO:0000256" key="2">
    <source>
        <dbReference type="ARBA" id="ARBA00022448"/>
    </source>
</evidence>
<proteinExistence type="predicted"/>
<feature type="transmembrane region" description="Helical" evidence="9">
    <location>
        <begin position="193"/>
        <end position="211"/>
    </location>
</feature>
<keyword evidence="6 9" id="KW-0812">Transmembrane</keyword>
<evidence type="ECO:0000256" key="6">
    <source>
        <dbReference type="ARBA" id="ARBA00022692"/>
    </source>
</evidence>
<feature type="transmembrane region" description="Helical" evidence="9">
    <location>
        <begin position="105"/>
        <end position="131"/>
    </location>
</feature>
<dbReference type="AlphaFoldDB" id="A0AAP2UQA0"/>
<evidence type="ECO:0000256" key="1">
    <source>
        <dbReference type="ARBA" id="ARBA00004651"/>
    </source>
</evidence>
<comment type="subcellular location">
    <subcellularLocation>
        <location evidence="1">Cell membrane</location>
        <topology evidence="1">Multi-pass membrane protein</topology>
    </subcellularLocation>
</comment>
<sequence length="273" mass="29079">MFVIQCIIISLLCAVSGNAFPLLGNLKRPLSGNSLGWYTLGRPLIGGTICGIILGDIKAGVELGIGVQLVYLAVVTPGGAVGLDVSFMAYPVIAIGILGKLDAGATIAIASGIGVLGSFTFTAQAAVGSMIKGIYTKALADHDYKSFVKKFWLYNQTIYFALRFIPSFIAIYFGAQYIGDFMEMLPQFVSNGMNALGGILPAVGIAALLTTTIHNKFFIIFFLVGFTLVVFMNINIIGLTFIAAGIAYLYYIGSDKGTTYTNNTLTVEEEEVL</sequence>
<feature type="transmembrane region" description="Helical" evidence="9">
    <location>
        <begin position="35"/>
        <end position="57"/>
    </location>
</feature>
<organism evidence="10 13">
    <name type="scientific">Clostridium innocuum</name>
    <dbReference type="NCBI Taxonomy" id="1522"/>
    <lineage>
        <taxon>Bacteria</taxon>
        <taxon>Bacillati</taxon>
        <taxon>Bacillota</taxon>
        <taxon>Clostridia</taxon>
        <taxon>Eubacteriales</taxon>
        <taxon>Clostridiaceae</taxon>
        <taxon>Clostridium</taxon>
    </lineage>
</organism>
<keyword evidence="5" id="KW-0598">Phosphotransferase system</keyword>
<dbReference type="EMBL" id="JAKTMA010000028">
    <property type="protein sequence ID" value="MCR0234153.1"/>
    <property type="molecule type" value="Genomic_DNA"/>
</dbReference>
<evidence type="ECO:0000256" key="5">
    <source>
        <dbReference type="ARBA" id="ARBA00022683"/>
    </source>
</evidence>
<reference evidence="10" key="2">
    <citation type="journal article" date="2022" name="Clin. Infect. Dis.">
        <title>Association between Clostridium innocuum and antibiotic-associated diarrhea in adults and children: A cross-sectional study and comparative genomics analysis.</title>
        <authorList>
            <person name="Cherny K.E."/>
            <person name="Muscat E.B."/>
            <person name="Balaji A."/>
            <person name="Mukherjee J."/>
            <person name="Ozer E.A."/>
            <person name="Angarone M.P."/>
            <person name="Hauser A.R."/>
            <person name="Sichel J.S."/>
            <person name="Amponsah E."/>
            <person name="Kociolek L.K."/>
        </authorList>
    </citation>
    <scope>NUCLEOTIDE SEQUENCE</scope>
    <source>
        <strain evidence="10">NU1-AC-029v</strain>
    </source>
</reference>
<evidence type="ECO:0000256" key="9">
    <source>
        <dbReference type="SAM" id="Phobius"/>
    </source>
</evidence>
<dbReference type="PROSITE" id="PS51106">
    <property type="entry name" value="PTS_EIIC_TYPE_4"/>
    <property type="match status" value="1"/>
</dbReference>
<gene>
    <name evidence="11" type="ORF">G4D54_16995</name>
    <name evidence="10" type="ORF">MKC95_15375</name>
</gene>
<feature type="transmembrane region" description="Helical" evidence="9">
    <location>
        <begin position="152"/>
        <end position="173"/>
    </location>
</feature>